<evidence type="ECO:0008006" key="3">
    <source>
        <dbReference type="Google" id="ProtNLM"/>
    </source>
</evidence>
<evidence type="ECO:0000313" key="1">
    <source>
        <dbReference type="EMBL" id="AXK60389.1"/>
    </source>
</evidence>
<dbReference type="EMBL" id="CP025544">
    <property type="protein sequence ID" value="AXK60389.1"/>
    <property type="molecule type" value="Genomic_DNA"/>
</dbReference>
<organism evidence="1 2">
    <name type="scientific">Candidatus Chromulinivorax destructor</name>
    <dbReference type="NCBI Taxonomy" id="2066483"/>
    <lineage>
        <taxon>Bacteria</taxon>
        <taxon>Candidatus Babelota</taxon>
        <taxon>Candidatus Babeliae</taxon>
        <taxon>Candidatus Babeliales</taxon>
        <taxon>Candidatus Chromulinivoraceae</taxon>
        <taxon>Candidatus Chromulinivorax</taxon>
    </lineage>
</organism>
<reference evidence="1 2" key="1">
    <citation type="submission" date="2017-12" db="EMBL/GenBank/DDBJ databases">
        <title>Chromulinavorax destructans is a abundant pathogen of dominant heterotrophic picoflagllates.</title>
        <authorList>
            <person name="Deeg C.M."/>
            <person name="Zimmer M."/>
            <person name="Suttle C.A."/>
        </authorList>
    </citation>
    <scope>NUCLEOTIDE SEQUENCE [LARGE SCALE GENOMIC DNA]</scope>
    <source>
        <strain evidence="1 2">SeV1</strain>
    </source>
</reference>
<sequence length="140" mass="16018">MGGNKTGKSPVDRRKLGIKLNLAVEQNGIPIVATIARENQHDTQLLVPIINDLQNEINQLDNHYFIRTRSQLQQHLQNVVEDPQTLYRKSICPNHKKFECGKNIYYQEASNILIVHNQHAPDGGTAYQPKEGIQKFYDTK</sequence>
<proteinExistence type="predicted"/>
<dbReference type="AlphaFoldDB" id="A0A345ZAS2"/>
<dbReference type="KEGG" id="cdes:C0J27_01315"/>
<name>A0A345ZAS2_9BACT</name>
<evidence type="ECO:0000313" key="2">
    <source>
        <dbReference type="Proteomes" id="UP000254834"/>
    </source>
</evidence>
<accession>A0A345ZAS2</accession>
<gene>
    <name evidence="1" type="ORF">C0J27_01315</name>
</gene>
<protein>
    <recommendedName>
        <fullName evidence="3">Transposase IS4-like domain-containing protein</fullName>
    </recommendedName>
</protein>
<dbReference type="OrthoDB" id="3213859at2"/>
<keyword evidence="2" id="KW-1185">Reference proteome</keyword>
<dbReference type="Proteomes" id="UP000254834">
    <property type="component" value="Chromosome"/>
</dbReference>